<feature type="transmembrane region" description="Helical" evidence="2">
    <location>
        <begin position="128"/>
        <end position="150"/>
    </location>
</feature>
<dbReference type="Proteomes" id="UP000077248">
    <property type="component" value="Unassembled WGS sequence"/>
</dbReference>
<evidence type="ECO:0000313" key="4">
    <source>
        <dbReference type="Proteomes" id="UP000077248"/>
    </source>
</evidence>
<keyword evidence="2" id="KW-1133">Transmembrane helix</keyword>
<reference evidence="3 4" key="1">
    <citation type="submission" date="2016-05" db="EMBL/GenBank/DDBJ databases">
        <title>Comparative analysis of secretome profiles of manganese(II)-oxidizing ascomycete fungi.</title>
        <authorList>
            <consortium name="DOE Joint Genome Institute"/>
            <person name="Zeiner C.A."/>
            <person name="Purvine S.O."/>
            <person name="Zink E.M."/>
            <person name="Wu S."/>
            <person name="Pasa-Tolic L."/>
            <person name="Chaput D.L."/>
            <person name="Haridas S."/>
            <person name="Grigoriev I.V."/>
            <person name="Santelli C.M."/>
            <person name="Hansel C.M."/>
        </authorList>
    </citation>
    <scope>NUCLEOTIDE SEQUENCE [LARGE SCALE GENOMIC DNA]</scope>
    <source>
        <strain evidence="3 4">SRC1lrK2f</strain>
    </source>
</reference>
<gene>
    <name evidence="3" type="ORF">CC77DRAFT_174937</name>
</gene>
<dbReference type="AlphaFoldDB" id="A0A177DHE3"/>
<dbReference type="OMA" id="MEMHDAG"/>
<evidence type="ECO:0008006" key="5">
    <source>
        <dbReference type="Google" id="ProtNLM"/>
    </source>
</evidence>
<dbReference type="CDD" id="cd12087">
    <property type="entry name" value="TM_EGFR-like"/>
    <property type="match status" value="1"/>
</dbReference>
<keyword evidence="2" id="KW-0472">Membrane</keyword>
<dbReference type="EMBL" id="KV441482">
    <property type="protein sequence ID" value="OAG18906.1"/>
    <property type="molecule type" value="Genomic_DNA"/>
</dbReference>
<dbReference type="GeneID" id="29116059"/>
<proteinExistence type="predicted"/>
<feature type="region of interest" description="Disordered" evidence="1">
    <location>
        <begin position="181"/>
        <end position="222"/>
    </location>
</feature>
<protein>
    <recommendedName>
        <fullName evidence="5">Mid2 domain-containing protein</fullName>
    </recommendedName>
</protein>
<dbReference type="VEuPathDB" id="FungiDB:CC77DRAFT_174937"/>
<evidence type="ECO:0000256" key="2">
    <source>
        <dbReference type="SAM" id="Phobius"/>
    </source>
</evidence>
<keyword evidence="2" id="KW-0812">Transmembrane</keyword>
<name>A0A177DHE3_ALTAL</name>
<keyword evidence="4" id="KW-1185">Reference proteome</keyword>
<sequence length="222" mass="23690">MTISIAGGSCEKTFSSPMTALTNFTTTLSVDIDTTVTVPAIDLTTMLCAGSNPCQPETTLGRPVEVKSGVAHARPMVVYWQSSDLSGFPYEYASSIASVINVTWQNFTTTSPPPPTPRAKNSGPSPGAIAGIAVGIGVFLIVSIVLLLYLRRRMKQKQQQRLQHPGMSEMEGSSRGLKHFVGGRWRAEQDGTSQPVEAGSTSVKIIPGPPVELDSTPAERSR</sequence>
<dbReference type="RefSeq" id="XP_018384327.1">
    <property type="nucleotide sequence ID" value="XM_018530465.1"/>
</dbReference>
<evidence type="ECO:0000313" key="3">
    <source>
        <dbReference type="EMBL" id="OAG18906.1"/>
    </source>
</evidence>
<accession>A0A177DHE3</accession>
<feature type="compositionally biased region" description="Polar residues" evidence="1">
    <location>
        <begin position="190"/>
        <end position="203"/>
    </location>
</feature>
<evidence type="ECO:0000256" key="1">
    <source>
        <dbReference type="SAM" id="MobiDB-lite"/>
    </source>
</evidence>
<dbReference type="KEGG" id="aalt:CC77DRAFT_174937"/>
<organism evidence="3 4">
    <name type="scientific">Alternaria alternata</name>
    <name type="common">Alternaria rot fungus</name>
    <name type="synonym">Torula alternata</name>
    <dbReference type="NCBI Taxonomy" id="5599"/>
    <lineage>
        <taxon>Eukaryota</taxon>
        <taxon>Fungi</taxon>
        <taxon>Dikarya</taxon>
        <taxon>Ascomycota</taxon>
        <taxon>Pezizomycotina</taxon>
        <taxon>Dothideomycetes</taxon>
        <taxon>Pleosporomycetidae</taxon>
        <taxon>Pleosporales</taxon>
        <taxon>Pleosporineae</taxon>
        <taxon>Pleosporaceae</taxon>
        <taxon>Alternaria</taxon>
        <taxon>Alternaria sect. Alternaria</taxon>
        <taxon>Alternaria alternata complex</taxon>
    </lineage>
</organism>